<reference evidence="2 3" key="1">
    <citation type="journal article" date="2014" name="Antonie Van Leeuwenhoek">
        <title>Hyphomonas beringensis sp. nov. and Hyphomonas chukchiensis sp. nov., isolated from surface seawater of the Bering Sea and Chukchi Sea.</title>
        <authorList>
            <person name="Li C."/>
            <person name="Lai Q."/>
            <person name="Li G."/>
            <person name="Dong C."/>
            <person name="Wang J."/>
            <person name="Liao Y."/>
            <person name="Shao Z."/>
        </authorList>
    </citation>
    <scope>NUCLEOTIDE SEQUENCE [LARGE SCALE GENOMIC DNA]</scope>
    <source>
        <strain evidence="2 3">SCH89</strain>
    </source>
</reference>
<dbReference type="STRING" id="1280953.HOC_08919"/>
<feature type="signal peptide" evidence="1">
    <location>
        <begin position="1"/>
        <end position="25"/>
    </location>
</feature>
<organism evidence="2 3">
    <name type="scientific">Hyphomonas oceanitis SCH89</name>
    <dbReference type="NCBI Taxonomy" id="1280953"/>
    <lineage>
        <taxon>Bacteria</taxon>
        <taxon>Pseudomonadati</taxon>
        <taxon>Pseudomonadota</taxon>
        <taxon>Alphaproteobacteria</taxon>
        <taxon>Hyphomonadales</taxon>
        <taxon>Hyphomonadaceae</taxon>
        <taxon>Hyphomonas</taxon>
    </lineage>
</organism>
<dbReference type="Proteomes" id="UP000024942">
    <property type="component" value="Unassembled WGS sequence"/>
</dbReference>
<comment type="caution">
    <text evidence="2">The sequence shown here is derived from an EMBL/GenBank/DDBJ whole genome shotgun (WGS) entry which is preliminary data.</text>
</comment>
<keyword evidence="1" id="KW-0732">Signal</keyword>
<proteinExistence type="predicted"/>
<evidence type="ECO:0000313" key="3">
    <source>
        <dbReference type="Proteomes" id="UP000024942"/>
    </source>
</evidence>
<sequence>MTIRHFTKNMALVLGVLAGALQATGEGQCSDQNASIIESALESRLEAESSAVVWMRNNKQFELNSCLASGDGNEGEGTLSFTGADGAAYWVKGRARLNPGGKIVSNEFIDASNSFKTLAIMKAGAMAAGAGGG</sequence>
<dbReference type="EMBL" id="ARYL01000011">
    <property type="protein sequence ID" value="KDA02806.1"/>
    <property type="molecule type" value="Genomic_DNA"/>
</dbReference>
<protein>
    <recommendedName>
        <fullName evidence="4">Lipoprotein</fullName>
    </recommendedName>
</protein>
<evidence type="ECO:0000313" key="2">
    <source>
        <dbReference type="EMBL" id="KDA02806.1"/>
    </source>
</evidence>
<feature type="chain" id="PRO_5001578579" description="Lipoprotein" evidence="1">
    <location>
        <begin position="26"/>
        <end position="133"/>
    </location>
</feature>
<accession>A0A059G7L1</accession>
<evidence type="ECO:0000256" key="1">
    <source>
        <dbReference type="SAM" id="SignalP"/>
    </source>
</evidence>
<name>A0A059G7L1_9PROT</name>
<gene>
    <name evidence="2" type="ORF">HOC_08919</name>
</gene>
<evidence type="ECO:0008006" key="4">
    <source>
        <dbReference type="Google" id="ProtNLM"/>
    </source>
</evidence>
<dbReference type="PATRIC" id="fig|1280953.3.peg.1802"/>
<keyword evidence="3" id="KW-1185">Reference proteome</keyword>
<dbReference type="AlphaFoldDB" id="A0A059G7L1"/>
<dbReference type="RefSeq" id="WP_035537665.1">
    <property type="nucleotide sequence ID" value="NZ_ARYL01000011.1"/>
</dbReference>
<dbReference type="OrthoDB" id="9846266at2"/>